<reference evidence="2 3" key="1">
    <citation type="submission" date="2018-08" db="EMBL/GenBank/DDBJ databases">
        <title>Streptomyces NEAU-D10 sp. nov., a novel Actinomycete isolated from soil.</title>
        <authorList>
            <person name="Jin L."/>
        </authorList>
    </citation>
    <scope>NUCLEOTIDE SEQUENCE [LARGE SCALE GENOMIC DNA]</scope>
    <source>
        <strain evidence="2 3">NEAU-D10</strain>
    </source>
</reference>
<dbReference type="RefSeq" id="WP_128510251.1">
    <property type="nucleotide sequence ID" value="NZ_QUAC01000233.1"/>
</dbReference>
<proteinExistence type="predicted"/>
<dbReference type="OrthoDB" id="4350374at2"/>
<evidence type="ECO:0000256" key="1">
    <source>
        <dbReference type="SAM" id="Phobius"/>
    </source>
</evidence>
<keyword evidence="1" id="KW-0472">Membrane</keyword>
<sequence>MLTRVNRVLLGLVGLGLFALGGGVLLGGLDMQRRWGFRMPGWWPFRGPNDVVLGAEGRTRWQEWGWWWPSVIAVLAVVFALLLWWLLAQFRRHRLGEVLVDTDDGAGARLNGRALENAIAAESQALDGVSRAHVRLTGRRTAPATRVRLRLEAHADPAEALRQLSGETLAHARNSARLNRLPTTVRLREVRHHAHRVS</sequence>
<keyword evidence="1" id="KW-0812">Transmembrane</keyword>
<dbReference type="EMBL" id="QUAC01000233">
    <property type="protein sequence ID" value="REK86944.1"/>
    <property type="molecule type" value="Genomic_DNA"/>
</dbReference>
<organism evidence="2 3">
    <name type="scientific">Streptomyces inhibens</name>
    <dbReference type="NCBI Taxonomy" id="2293571"/>
    <lineage>
        <taxon>Bacteria</taxon>
        <taxon>Bacillati</taxon>
        <taxon>Actinomycetota</taxon>
        <taxon>Actinomycetes</taxon>
        <taxon>Kitasatosporales</taxon>
        <taxon>Streptomycetaceae</taxon>
        <taxon>Streptomyces</taxon>
    </lineage>
</organism>
<keyword evidence="3" id="KW-1185">Reference proteome</keyword>
<dbReference type="AlphaFoldDB" id="A0A371PWT9"/>
<keyword evidence="1" id="KW-1133">Transmembrane helix</keyword>
<name>A0A371PWT9_STRIH</name>
<comment type="caution">
    <text evidence="2">The sequence shown here is derived from an EMBL/GenBank/DDBJ whole genome shotgun (WGS) entry which is preliminary data.</text>
</comment>
<dbReference type="NCBIfam" id="NF033218">
    <property type="entry name" value="anchor_AmaP"/>
    <property type="match status" value="1"/>
</dbReference>
<accession>A0A371PWT9</accession>
<evidence type="ECO:0000313" key="2">
    <source>
        <dbReference type="EMBL" id="REK86944.1"/>
    </source>
</evidence>
<gene>
    <name evidence="2" type="primary">amaP</name>
    <name evidence="2" type="ORF">DY245_29520</name>
</gene>
<protein>
    <submittedName>
        <fullName evidence="2">Alkaline shock response membrane anchor protein AmaP</fullName>
    </submittedName>
</protein>
<dbReference type="Proteomes" id="UP000262477">
    <property type="component" value="Unassembled WGS sequence"/>
</dbReference>
<feature type="transmembrane region" description="Helical" evidence="1">
    <location>
        <begin position="66"/>
        <end position="87"/>
    </location>
</feature>
<evidence type="ECO:0000313" key="3">
    <source>
        <dbReference type="Proteomes" id="UP000262477"/>
    </source>
</evidence>